<name>A0A5J4SKG2_9ZZZZ</name>
<dbReference type="EMBL" id="SNRY01000125">
    <property type="protein sequence ID" value="KAA6346586.1"/>
    <property type="molecule type" value="Genomic_DNA"/>
</dbReference>
<comment type="caution">
    <text evidence="1">The sequence shown here is derived from an EMBL/GenBank/DDBJ whole genome shotgun (WGS) entry which is preliminary data.</text>
</comment>
<proteinExistence type="predicted"/>
<organism evidence="1">
    <name type="scientific">termite gut metagenome</name>
    <dbReference type="NCBI Taxonomy" id="433724"/>
    <lineage>
        <taxon>unclassified sequences</taxon>
        <taxon>metagenomes</taxon>
        <taxon>organismal metagenomes</taxon>
    </lineage>
</organism>
<protein>
    <submittedName>
        <fullName evidence="1">Uncharacterized protein</fullName>
    </submittedName>
</protein>
<dbReference type="AlphaFoldDB" id="A0A5J4SKG2"/>
<gene>
    <name evidence="1" type="ORF">EZS27_005890</name>
</gene>
<reference evidence="1" key="1">
    <citation type="submission" date="2019-03" db="EMBL/GenBank/DDBJ databases">
        <title>Single cell metagenomics reveals metabolic interactions within the superorganism composed of flagellate Streblomastix strix and complex community of Bacteroidetes bacteria on its surface.</title>
        <authorList>
            <person name="Treitli S.C."/>
            <person name="Kolisko M."/>
            <person name="Husnik F."/>
            <person name="Keeling P."/>
            <person name="Hampl V."/>
        </authorList>
    </citation>
    <scope>NUCLEOTIDE SEQUENCE</scope>
    <source>
        <strain evidence="1">STM</strain>
    </source>
</reference>
<evidence type="ECO:0000313" key="1">
    <source>
        <dbReference type="EMBL" id="KAA6346586.1"/>
    </source>
</evidence>
<sequence>MKTMTVNRTNTATTMHEGHSSTYSIKGLYRKVRVWFFRKIGIAGSLDPYQYHSKGDLYFSHPENIQAIKDGVEQIKRGECATLTIEEIEKRLGL</sequence>
<accession>A0A5J4SKG2</accession>